<dbReference type="InterPro" id="IPR025255">
    <property type="entry name" value="DUF4202"/>
</dbReference>
<dbReference type="EMBL" id="LFMY01000006">
    <property type="protein sequence ID" value="OKL60197.1"/>
    <property type="molecule type" value="Genomic_DNA"/>
</dbReference>
<evidence type="ECO:0000313" key="2">
    <source>
        <dbReference type="Proteomes" id="UP000214365"/>
    </source>
</evidence>
<dbReference type="RefSeq" id="XP_020120318.1">
    <property type="nucleotide sequence ID" value="XM_020266885.1"/>
</dbReference>
<dbReference type="PANTHER" id="PTHR41729:SF1">
    <property type="entry name" value="GLUTAMYL-TRNA SYNTHETASE"/>
    <property type="match status" value="1"/>
</dbReference>
<dbReference type="GeneID" id="31004352"/>
<evidence type="ECO:0000313" key="1">
    <source>
        <dbReference type="EMBL" id="OKL60197.1"/>
    </source>
</evidence>
<protein>
    <recommendedName>
        <fullName evidence="3">Glutamyl-tRNA synthetase</fullName>
    </recommendedName>
</protein>
<dbReference type="OrthoDB" id="417697at2759"/>
<proteinExistence type="predicted"/>
<dbReference type="Pfam" id="PF13875">
    <property type="entry name" value="DUF4202"/>
    <property type="match status" value="1"/>
</dbReference>
<reference evidence="1 2" key="1">
    <citation type="submission" date="2015-06" db="EMBL/GenBank/DDBJ databases">
        <title>Talaromyces atroroseus IBT 11181 draft genome.</title>
        <authorList>
            <person name="Rasmussen K.B."/>
            <person name="Rasmussen S."/>
            <person name="Petersen B."/>
            <person name="Sicheritz-Ponten T."/>
            <person name="Mortensen U.H."/>
            <person name="Thrane U."/>
        </authorList>
    </citation>
    <scope>NUCLEOTIDE SEQUENCE [LARGE SCALE GENOMIC DNA]</scope>
    <source>
        <strain evidence="1 2">IBT 11181</strain>
    </source>
</reference>
<dbReference type="Proteomes" id="UP000214365">
    <property type="component" value="Unassembled WGS sequence"/>
</dbReference>
<dbReference type="STRING" id="1441469.A0A225B2W4"/>
<dbReference type="AlphaFoldDB" id="A0A225B2W4"/>
<organism evidence="1 2">
    <name type="scientific">Talaromyces atroroseus</name>
    <dbReference type="NCBI Taxonomy" id="1441469"/>
    <lineage>
        <taxon>Eukaryota</taxon>
        <taxon>Fungi</taxon>
        <taxon>Dikarya</taxon>
        <taxon>Ascomycota</taxon>
        <taxon>Pezizomycotina</taxon>
        <taxon>Eurotiomycetes</taxon>
        <taxon>Eurotiomycetidae</taxon>
        <taxon>Eurotiales</taxon>
        <taxon>Trichocomaceae</taxon>
        <taxon>Talaromyces</taxon>
        <taxon>Talaromyces sect. Trachyspermi</taxon>
    </lineage>
</organism>
<evidence type="ECO:0008006" key="3">
    <source>
        <dbReference type="Google" id="ProtNLM"/>
    </source>
</evidence>
<comment type="caution">
    <text evidence="1">The sequence shown here is derived from an EMBL/GenBank/DDBJ whole genome shotgun (WGS) entry which is preliminary data.</text>
</comment>
<sequence length="213" mass="24011">MSEQFHRALSAIDAAHSQDPTLTTVDNKTIPYELHYAEKMTSYLGSYNPSASEALRLAIRAQHLRRWEIPRASYPATKAGYLNWRTFLKNRQADQARQICLDAGYSPEEAERVAALVRKENLKRGATSTSTTTTTTTTTEGERGLDETQILEDVACLVFLDDQFDAFEKGVDEEKMLGILRKTWSKMSGKGRAMALQIEMSERCRELVQKALA</sequence>
<accession>A0A225B2W4</accession>
<dbReference type="PANTHER" id="PTHR41729">
    <property type="entry name" value="GLUTAMYL-TRNA SYNTHETASE"/>
    <property type="match status" value="1"/>
</dbReference>
<name>A0A225B2W4_TALAT</name>
<keyword evidence="2" id="KW-1185">Reference proteome</keyword>
<gene>
    <name evidence="1" type="ORF">UA08_04597</name>
</gene>